<comment type="subcellular location">
    <subcellularLocation>
        <location evidence="1">Cell membrane</location>
        <topology evidence="1">Multi-pass membrane protein</topology>
    </subcellularLocation>
</comment>
<dbReference type="GO" id="GO:0005886">
    <property type="term" value="C:plasma membrane"/>
    <property type="evidence" value="ECO:0007669"/>
    <property type="project" value="TreeGrafter"/>
</dbReference>
<sequence>MRLGVGDDEDDGGNGGVELGLEVPFAFFAILVHIVAGHLLEQWAEKSKHVVLLSEGVIAIGMETTPCDPRDDECVPTSLYILLTDLFKGLKTLYTAFFLTQAGDCQRAPIRPPLFPLPPPTQPSLLGPRAEGASASLRHVSDAFSHALFASPIQVFWYAVLPPIILQQASGLKKAAFFQNLFPILVYGVLGTLLTFALLTVSAFYLSRLPWVVTAGCSEGLLDFRKGKEGARREEEEEGTACFQDFSLIKSLLLAAILSASDGVAALKHIQPHHPPPTLHPHQPEAGQTSTADHQDEGLAAAPFPPHSSPSPAPSPPSSSSSRLGALILGENVLNEALSILLFKTALDDYRQPDKGAVDRLTGLRALVLLATAVLIGLLVGLACSRLLYRQPSFRHDPLRQVALLLMCNYLAYGIAESLGLSGTLTLLFCSLTLSHYAPRNLAPAAQAGAAVTFELMSMVAEAFSFVYIGLTLAGLRGRYSLRFSFLLFLALAGIRLLGVFLLTPLLRLWDPRLVLPFREQLAFAVAGMVRGNVCWAQALQVGSTDQEIASTVLVVVLLGLAVFEVLLPLLVRLLGLRGGGGGSREGKAGARGGQKGPRGRCKEVYKGVLQVRGEEGAEEVLLVEDWAEEEGGERPGARVQSQPPARAPPAASVAERWNAWVGAAFARLDEGYLQPFFSGPPAGAGTAGAGETGGEEREERGPCEPREKGRCRPSGGMGASSLEEEGPCYPEVGNRPRHLSRKGEQERARLVYGNYEAIPGEDPVGCPAAEADGASHDGDIEGEGEVRLRRARGPGGQVGGSGSDDSA</sequence>
<dbReference type="AlphaFoldDB" id="W7T1E5"/>
<comment type="caution">
    <text evidence="13">The sequence shown here is derived from an EMBL/GenBank/DDBJ whole genome shotgun (WGS) entry which is preliminary data.</text>
</comment>
<evidence type="ECO:0000256" key="7">
    <source>
        <dbReference type="ARBA" id="ARBA00023065"/>
    </source>
</evidence>
<protein>
    <submittedName>
        <fullName evidence="13">Sodium hydrogen exchanger family protein</fullName>
    </submittedName>
</protein>
<dbReference type="GO" id="GO:0015385">
    <property type="term" value="F:sodium:proton antiporter activity"/>
    <property type="evidence" value="ECO:0007669"/>
    <property type="project" value="InterPro"/>
</dbReference>
<evidence type="ECO:0000256" key="9">
    <source>
        <dbReference type="ARBA" id="ARBA00023201"/>
    </source>
</evidence>
<feature type="region of interest" description="Disordered" evidence="10">
    <location>
        <begin position="759"/>
        <end position="808"/>
    </location>
</feature>
<evidence type="ECO:0000313" key="14">
    <source>
        <dbReference type="Proteomes" id="UP000019335"/>
    </source>
</evidence>
<feature type="compositionally biased region" description="Gly residues" evidence="10">
    <location>
        <begin position="794"/>
        <end position="808"/>
    </location>
</feature>
<dbReference type="Pfam" id="PF00999">
    <property type="entry name" value="Na_H_Exchanger"/>
    <property type="match status" value="1"/>
</dbReference>
<feature type="transmembrane region" description="Helical" evidence="11">
    <location>
        <begin position="363"/>
        <end position="389"/>
    </location>
</feature>
<feature type="compositionally biased region" description="Low complexity" evidence="10">
    <location>
        <begin position="638"/>
        <end position="651"/>
    </location>
</feature>
<keyword evidence="5 11" id="KW-1133">Transmembrane helix</keyword>
<evidence type="ECO:0000313" key="13">
    <source>
        <dbReference type="EMBL" id="EWM20910.1"/>
    </source>
</evidence>
<dbReference type="PRINTS" id="PR01084">
    <property type="entry name" value="NAHEXCHNGR"/>
</dbReference>
<feature type="transmembrane region" description="Helical" evidence="11">
    <location>
        <begin position="454"/>
        <end position="474"/>
    </location>
</feature>
<feature type="transmembrane region" description="Helical" evidence="11">
    <location>
        <begin position="549"/>
        <end position="572"/>
    </location>
</feature>
<dbReference type="PANTHER" id="PTHR10110:SF86">
    <property type="entry name" value="SODIUM_HYDROGEN EXCHANGER 7"/>
    <property type="match status" value="1"/>
</dbReference>
<feature type="compositionally biased region" description="Basic and acidic residues" evidence="10">
    <location>
        <begin position="774"/>
        <end position="789"/>
    </location>
</feature>
<dbReference type="EMBL" id="AZIL01002742">
    <property type="protein sequence ID" value="EWM20910.1"/>
    <property type="molecule type" value="Genomic_DNA"/>
</dbReference>
<feature type="transmembrane region" description="Helical" evidence="11">
    <location>
        <begin position="410"/>
        <end position="434"/>
    </location>
</feature>
<evidence type="ECO:0000256" key="8">
    <source>
        <dbReference type="ARBA" id="ARBA00023136"/>
    </source>
</evidence>
<evidence type="ECO:0000256" key="2">
    <source>
        <dbReference type="ARBA" id="ARBA00022448"/>
    </source>
</evidence>
<keyword evidence="14" id="KW-1185">Reference proteome</keyword>
<keyword evidence="9" id="KW-0739">Sodium transport</keyword>
<feature type="transmembrane region" description="Helical" evidence="11">
    <location>
        <begin position="486"/>
        <end position="507"/>
    </location>
</feature>
<evidence type="ECO:0000256" key="3">
    <source>
        <dbReference type="ARBA" id="ARBA00022475"/>
    </source>
</evidence>
<dbReference type="InterPro" id="IPR018422">
    <property type="entry name" value="Cation/H_exchanger_CPA1"/>
</dbReference>
<feature type="compositionally biased region" description="Pro residues" evidence="10">
    <location>
        <begin position="303"/>
        <end position="317"/>
    </location>
</feature>
<proteinExistence type="predicted"/>
<feature type="compositionally biased region" description="Basic and acidic residues" evidence="10">
    <location>
        <begin position="695"/>
        <end position="711"/>
    </location>
</feature>
<dbReference type="Proteomes" id="UP000019335">
    <property type="component" value="Unassembled WGS sequence"/>
</dbReference>
<name>W7T1E5_9STRA</name>
<evidence type="ECO:0000256" key="6">
    <source>
        <dbReference type="ARBA" id="ARBA00023053"/>
    </source>
</evidence>
<keyword evidence="6" id="KW-0915">Sodium</keyword>
<keyword evidence="3" id="KW-1003">Cell membrane</keyword>
<feature type="region of interest" description="Disordered" evidence="10">
    <location>
        <begin position="680"/>
        <end position="746"/>
    </location>
</feature>
<evidence type="ECO:0000259" key="12">
    <source>
        <dbReference type="Pfam" id="PF00999"/>
    </source>
</evidence>
<evidence type="ECO:0000256" key="1">
    <source>
        <dbReference type="ARBA" id="ARBA00004651"/>
    </source>
</evidence>
<evidence type="ECO:0000256" key="10">
    <source>
        <dbReference type="SAM" id="MobiDB-lite"/>
    </source>
</evidence>
<keyword evidence="7" id="KW-0406">Ion transport</keyword>
<feature type="transmembrane region" description="Helical" evidence="11">
    <location>
        <begin position="23"/>
        <end position="40"/>
    </location>
</feature>
<feature type="domain" description="Cation/H+ exchanger transmembrane" evidence="12">
    <location>
        <begin position="321"/>
        <end position="571"/>
    </location>
</feature>
<evidence type="ECO:0000256" key="4">
    <source>
        <dbReference type="ARBA" id="ARBA00022692"/>
    </source>
</evidence>
<organism evidence="13 14">
    <name type="scientific">Nannochloropsis gaditana</name>
    <dbReference type="NCBI Taxonomy" id="72520"/>
    <lineage>
        <taxon>Eukaryota</taxon>
        <taxon>Sar</taxon>
        <taxon>Stramenopiles</taxon>
        <taxon>Ochrophyta</taxon>
        <taxon>Eustigmatophyceae</taxon>
        <taxon>Eustigmatales</taxon>
        <taxon>Monodopsidaceae</taxon>
        <taxon>Nannochloropsis</taxon>
    </lineage>
</organism>
<evidence type="ECO:0000256" key="11">
    <source>
        <dbReference type="SAM" id="Phobius"/>
    </source>
</evidence>
<accession>W7T1E5</accession>
<keyword evidence="4 11" id="KW-0812">Transmembrane</keyword>
<gene>
    <name evidence="13" type="ORF">Naga_100156g13</name>
</gene>
<dbReference type="GO" id="GO:0015386">
    <property type="term" value="F:potassium:proton antiporter activity"/>
    <property type="evidence" value="ECO:0007669"/>
    <property type="project" value="TreeGrafter"/>
</dbReference>
<feature type="region of interest" description="Disordered" evidence="10">
    <location>
        <begin position="269"/>
        <end position="322"/>
    </location>
</feature>
<dbReference type="InterPro" id="IPR006153">
    <property type="entry name" value="Cation/H_exchanger_TM"/>
</dbReference>
<feature type="region of interest" description="Disordered" evidence="10">
    <location>
        <begin position="629"/>
        <end position="651"/>
    </location>
</feature>
<dbReference type="GO" id="GO:0098719">
    <property type="term" value="P:sodium ion import across plasma membrane"/>
    <property type="evidence" value="ECO:0007669"/>
    <property type="project" value="TreeGrafter"/>
</dbReference>
<keyword evidence="2" id="KW-0813">Transport</keyword>
<dbReference type="GO" id="GO:0051453">
    <property type="term" value="P:regulation of intracellular pH"/>
    <property type="evidence" value="ECO:0007669"/>
    <property type="project" value="TreeGrafter"/>
</dbReference>
<reference evidence="13 14" key="1">
    <citation type="journal article" date="2014" name="Mol. Plant">
        <title>Chromosome Scale Genome Assembly and Transcriptome Profiling of Nannochloropsis gaditana in Nitrogen Depletion.</title>
        <authorList>
            <person name="Corteggiani Carpinelli E."/>
            <person name="Telatin A."/>
            <person name="Vitulo N."/>
            <person name="Forcato C."/>
            <person name="D'Angelo M."/>
            <person name="Schiavon R."/>
            <person name="Vezzi A."/>
            <person name="Giacometti G.M."/>
            <person name="Morosinotto T."/>
            <person name="Valle G."/>
        </authorList>
    </citation>
    <scope>NUCLEOTIDE SEQUENCE [LARGE SCALE GENOMIC DNA]</scope>
    <source>
        <strain evidence="13 14">B-31</strain>
    </source>
</reference>
<keyword evidence="8 11" id="KW-0472">Membrane</keyword>
<dbReference type="PANTHER" id="PTHR10110">
    <property type="entry name" value="SODIUM/HYDROGEN EXCHANGER"/>
    <property type="match status" value="1"/>
</dbReference>
<dbReference type="InterPro" id="IPR004709">
    <property type="entry name" value="NaH_exchanger"/>
</dbReference>
<dbReference type="OrthoDB" id="776196at2759"/>
<evidence type="ECO:0000256" key="5">
    <source>
        <dbReference type="ARBA" id="ARBA00022989"/>
    </source>
</evidence>
<feature type="transmembrane region" description="Helical" evidence="11">
    <location>
        <begin position="181"/>
        <end position="206"/>
    </location>
</feature>